<comment type="caution">
    <text evidence="1">The sequence shown here is derived from an EMBL/GenBank/DDBJ whole genome shotgun (WGS) entry which is preliminary data.</text>
</comment>
<proteinExistence type="predicted"/>
<evidence type="ECO:0000313" key="1">
    <source>
        <dbReference type="EMBL" id="MCL6230271.1"/>
    </source>
</evidence>
<protein>
    <submittedName>
        <fullName evidence="1">Uncharacterized protein</fullName>
    </submittedName>
</protein>
<organism evidence="1 2">
    <name type="scientific">Bartonella bilalgolemii</name>
    <dbReference type="NCBI Taxonomy" id="2942911"/>
    <lineage>
        <taxon>Bacteria</taxon>
        <taxon>Pseudomonadati</taxon>
        <taxon>Pseudomonadota</taxon>
        <taxon>Alphaproteobacteria</taxon>
        <taxon>Hyphomicrobiales</taxon>
        <taxon>Bartonellaceae</taxon>
        <taxon>Bartonella</taxon>
    </lineage>
</organism>
<dbReference type="Proteomes" id="UP001523003">
    <property type="component" value="Unassembled WGS sequence"/>
</dbReference>
<reference evidence="1 2" key="1">
    <citation type="submission" date="2022-05" db="EMBL/GenBank/DDBJ databases">
        <title>Description of the Bartonella bilalgolemii sp. nov. Isolated from Apodemus uralensis (Pallas 1811).</title>
        <authorList>
            <person name="Zgheib R."/>
            <person name="Celebi B."/>
        </authorList>
    </citation>
    <scope>NUCLEOTIDE SEQUENCE [LARGE SCALE GENOMIC DNA]</scope>
    <source>
        <strain evidence="1 2">G70</strain>
    </source>
</reference>
<dbReference type="EMBL" id="JAMCOF010000014">
    <property type="protein sequence ID" value="MCL6230271.1"/>
    <property type="molecule type" value="Genomic_DNA"/>
</dbReference>
<accession>A0ABT0P9Y9</accession>
<gene>
    <name evidence="1" type="ORF">M4Z11_06695</name>
</gene>
<evidence type="ECO:0000313" key="2">
    <source>
        <dbReference type="Proteomes" id="UP001523003"/>
    </source>
</evidence>
<sequence>MIKEHKPTFSILNNLSTLEPTTKALKRNKQDIDKIAQQSGFTTRHGSFEKVKEFVLTKSGSVDGRSKRRSMRTNRITLAVRPEVDEEFRALAEKLTPPGQNLLTLGDVLQFLIHFYNNSGKNDKKKK</sequence>
<keyword evidence="2" id="KW-1185">Reference proteome</keyword>
<dbReference type="RefSeq" id="WP_249677813.1">
    <property type="nucleotide sequence ID" value="NZ_JAMCOF010000014.1"/>
</dbReference>
<name>A0ABT0P9Y9_9HYPH</name>